<dbReference type="PIRSF" id="PIRSF006241">
    <property type="entry name" value="HyI"/>
    <property type="match status" value="1"/>
</dbReference>
<organism evidence="5 6">
    <name type="scientific">Mycolicibacterium goodii</name>
    <name type="common">Mycobacterium goodii</name>
    <dbReference type="NCBI Taxonomy" id="134601"/>
    <lineage>
        <taxon>Bacteria</taxon>
        <taxon>Bacillati</taxon>
        <taxon>Actinomycetota</taxon>
        <taxon>Actinomycetes</taxon>
        <taxon>Mycobacteriales</taxon>
        <taxon>Mycobacteriaceae</taxon>
        <taxon>Mycolicibacterium</taxon>
    </lineage>
</organism>
<evidence type="ECO:0000259" key="4">
    <source>
        <dbReference type="Pfam" id="PF01261"/>
    </source>
</evidence>
<keyword evidence="1 2" id="KW-0413">Isomerase</keyword>
<protein>
    <submittedName>
        <fullName evidence="5">Hydroxypyruvate isomerase</fullName>
    </submittedName>
</protein>
<evidence type="ECO:0000256" key="3">
    <source>
        <dbReference type="PIRSR" id="PIRSR006241-50"/>
    </source>
</evidence>
<evidence type="ECO:0000256" key="1">
    <source>
        <dbReference type="ARBA" id="ARBA00023235"/>
    </source>
</evidence>
<sequence length="272" mass="29429">MPAHLKASANLKWLFTELPFEARFEAAAENGFTAVEYASPYEHTAISLRQLLEANDLQQILINTPAGEPGSPERAGAACLPGAGHIFRDQVHRALDYAAELDCGLVHVMAGIRPPHVSHDRALGTYLDNLGWAAERAVTGGVRLVLEAINHTDRPGHFLETQEMAADIVSALGGDALGVLFDVYHCAVSQGDVVARLRKLQPWVAHVQVADLPHRGEPGTGKVPWESVFDQLRGANYTGWIGCEYRPVADTAGGLSWLSRFGVGQQSSPARR</sequence>
<feature type="active site" description="Proton donor/acceptor" evidence="3">
    <location>
        <position position="147"/>
    </location>
</feature>
<comment type="similarity">
    <text evidence="2">Belongs to the hyi family.</text>
</comment>
<dbReference type="STRING" id="134601.AFA91_03805"/>
<dbReference type="AlphaFoldDB" id="A0A0K0X1I9"/>
<accession>A0A0K0X1I9</accession>
<evidence type="ECO:0000313" key="5">
    <source>
        <dbReference type="EMBL" id="AKS31153.1"/>
    </source>
</evidence>
<name>A0A0K0X1I9_MYCGD</name>
<dbReference type="InterPro" id="IPR036237">
    <property type="entry name" value="Xyl_isomerase-like_sf"/>
</dbReference>
<dbReference type="InterPro" id="IPR013022">
    <property type="entry name" value="Xyl_isomerase-like_TIM-brl"/>
</dbReference>
<dbReference type="EMBL" id="CP012150">
    <property type="protein sequence ID" value="AKS31153.1"/>
    <property type="molecule type" value="Genomic_DNA"/>
</dbReference>
<feature type="domain" description="Xylose isomerase-like TIM barrel" evidence="4">
    <location>
        <begin position="24"/>
        <end position="259"/>
    </location>
</feature>
<dbReference type="SUPFAM" id="SSF51658">
    <property type="entry name" value="Xylose isomerase-like"/>
    <property type="match status" value="1"/>
</dbReference>
<dbReference type="PANTHER" id="PTHR43489">
    <property type="entry name" value="ISOMERASE"/>
    <property type="match status" value="1"/>
</dbReference>
<dbReference type="KEGG" id="mgo:AFA91_03805"/>
<evidence type="ECO:0000256" key="2">
    <source>
        <dbReference type="PIRNR" id="PIRNR006241"/>
    </source>
</evidence>
<dbReference type="Gene3D" id="3.20.20.150">
    <property type="entry name" value="Divalent-metal-dependent TIM barrel enzymes"/>
    <property type="match status" value="1"/>
</dbReference>
<dbReference type="OrthoDB" id="9786584at2"/>
<dbReference type="InterPro" id="IPR026040">
    <property type="entry name" value="HyI-like"/>
</dbReference>
<dbReference type="GO" id="GO:0046487">
    <property type="term" value="P:glyoxylate metabolic process"/>
    <property type="evidence" value="ECO:0007669"/>
    <property type="project" value="TreeGrafter"/>
</dbReference>
<dbReference type="GO" id="GO:0008903">
    <property type="term" value="F:hydroxypyruvate isomerase activity"/>
    <property type="evidence" value="ECO:0007669"/>
    <property type="project" value="TreeGrafter"/>
</dbReference>
<reference evidence="5 6" key="1">
    <citation type="submission" date="2015-07" db="EMBL/GenBank/DDBJ databases">
        <title>Complete genome sequence of Mycobacterium goodii X7B, a facultative thermophilic biodesulfurizing bacterium.</title>
        <authorList>
            <person name="Yu B."/>
            <person name="Li F."/>
            <person name="Xu P."/>
        </authorList>
    </citation>
    <scope>NUCLEOTIDE SEQUENCE [LARGE SCALE GENOMIC DNA]</scope>
    <source>
        <strain evidence="5 6">X7B</strain>
    </source>
</reference>
<dbReference type="Pfam" id="PF01261">
    <property type="entry name" value="AP_endonuc_2"/>
    <property type="match status" value="1"/>
</dbReference>
<dbReference type="PATRIC" id="fig|134601.6.peg.791"/>
<evidence type="ECO:0000313" key="6">
    <source>
        <dbReference type="Proteomes" id="UP000062255"/>
    </source>
</evidence>
<dbReference type="PANTHER" id="PTHR43489:SF6">
    <property type="entry name" value="HYDROXYPYRUVATE ISOMERASE-RELATED"/>
    <property type="match status" value="1"/>
</dbReference>
<gene>
    <name evidence="5" type="ORF">AFA91_03805</name>
</gene>
<dbReference type="InterPro" id="IPR050417">
    <property type="entry name" value="Sugar_Epim/Isomerase"/>
</dbReference>
<dbReference type="Proteomes" id="UP000062255">
    <property type="component" value="Chromosome"/>
</dbReference>
<proteinExistence type="inferred from homology"/>
<feature type="active site" description="Proton donor/acceptor" evidence="3">
    <location>
        <position position="244"/>
    </location>
</feature>
<keyword evidence="5" id="KW-0670">Pyruvate</keyword>